<dbReference type="Pfam" id="PF10197">
    <property type="entry name" value="Cir_N"/>
    <property type="match status" value="1"/>
</dbReference>
<evidence type="ECO:0000259" key="3">
    <source>
        <dbReference type="SMART" id="SM01083"/>
    </source>
</evidence>
<dbReference type="Proteomes" id="UP000326759">
    <property type="component" value="Unassembled WGS sequence"/>
</dbReference>
<sequence>MNILPKKNWHVRKKENIARVRRDEAEAAEKEREIERRAKFAEQEARLIFLRNRARERDGFNKEDENPSATSTEKSSLQSEADIFTATGNINFFKEAESGLTKTGTNKEYEEEKKAIKEDFEKKIGLLTYLGQDTLESQKKTAWFNERDHVIGKRCIDDSDEKEIGMKSKSKLDPLNEIRKHTGTSSFPTVAVDFKLPVIKAPTETPLRCKNKNPCKKNKKHKREKSKKKKRKHSLSSDSESQSKKKKKKKHSRKRKFDEVSNSDSEEEANRLARQAQLATLREERLKREAHERKRAERLLAGKDADAEEKEPNSSQGFKQKYNSQFNPHLAKQNQEKPEGIQSVLQPGVKYWLQ</sequence>
<dbReference type="InterPro" id="IPR019339">
    <property type="entry name" value="CIR_N_dom"/>
</dbReference>
<feature type="compositionally biased region" description="Basic residues" evidence="2">
    <location>
        <begin position="209"/>
        <end position="234"/>
    </location>
</feature>
<accession>A0A5N5SVI5</accession>
<dbReference type="OrthoDB" id="2159131at2759"/>
<feature type="region of interest" description="Disordered" evidence="2">
    <location>
        <begin position="58"/>
        <end position="80"/>
    </location>
</feature>
<dbReference type="PANTHER" id="PTHR22093:SF0">
    <property type="entry name" value="LEUKOCYTE RECEPTOR CLUSTER MEMBER 1"/>
    <property type="match status" value="1"/>
</dbReference>
<dbReference type="SMART" id="SM01083">
    <property type="entry name" value="Cir_N"/>
    <property type="match status" value="1"/>
</dbReference>
<feature type="region of interest" description="Disordered" evidence="2">
    <location>
        <begin position="205"/>
        <end position="354"/>
    </location>
</feature>
<dbReference type="EMBL" id="SEYY01019456">
    <property type="protein sequence ID" value="KAB7498234.1"/>
    <property type="molecule type" value="Genomic_DNA"/>
</dbReference>
<keyword evidence="5" id="KW-1185">Reference proteome</keyword>
<feature type="compositionally biased region" description="Polar residues" evidence="2">
    <location>
        <begin position="313"/>
        <end position="327"/>
    </location>
</feature>
<feature type="compositionally biased region" description="Basic residues" evidence="2">
    <location>
        <begin position="244"/>
        <end position="255"/>
    </location>
</feature>
<organism evidence="4 5">
    <name type="scientific">Armadillidium nasatum</name>
    <dbReference type="NCBI Taxonomy" id="96803"/>
    <lineage>
        <taxon>Eukaryota</taxon>
        <taxon>Metazoa</taxon>
        <taxon>Ecdysozoa</taxon>
        <taxon>Arthropoda</taxon>
        <taxon>Crustacea</taxon>
        <taxon>Multicrustacea</taxon>
        <taxon>Malacostraca</taxon>
        <taxon>Eumalacostraca</taxon>
        <taxon>Peracarida</taxon>
        <taxon>Isopoda</taxon>
        <taxon>Oniscidea</taxon>
        <taxon>Crinocheta</taxon>
        <taxon>Armadillidiidae</taxon>
        <taxon>Armadillidium</taxon>
    </lineage>
</organism>
<keyword evidence="4" id="KW-0675">Receptor</keyword>
<gene>
    <name evidence="4" type="primary">LENG1</name>
    <name evidence="4" type="ORF">Anas_10518</name>
</gene>
<evidence type="ECO:0000256" key="1">
    <source>
        <dbReference type="SAM" id="Coils"/>
    </source>
</evidence>
<evidence type="ECO:0000256" key="2">
    <source>
        <dbReference type="SAM" id="MobiDB-lite"/>
    </source>
</evidence>
<proteinExistence type="predicted"/>
<evidence type="ECO:0000313" key="5">
    <source>
        <dbReference type="Proteomes" id="UP000326759"/>
    </source>
</evidence>
<feature type="compositionally biased region" description="Basic and acidic residues" evidence="2">
    <location>
        <begin position="281"/>
        <end position="305"/>
    </location>
</feature>
<evidence type="ECO:0000313" key="4">
    <source>
        <dbReference type="EMBL" id="KAB7498234.1"/>
    </source>
</evidence>
<dbReference type="PANTHER" id="PTHR22093">
    <property type="entry name" value="LEUKOCYTE RECEPTOR CLUSTER LRC MEMBER 1"/>
    <property type="match status" value="1"/>
</dbReference>
<reference evidence="4 5" key="1">
    <citation type="journal article" date="2019" name="PLoS Biol.">
        <title>Sex chromosomes control vertical transmission of feminizing Wolbachia symbionts in an isopod.</title>
        <authorList>
            <person name="Becking T."/>
            <person name="Chebbi M.A."/>
            <person name="Giraud I."/>
            <person name="Moumen B."/>
            <person name="Laverre T."/>
            <person name="Caubet Y."/>
            <person name="Peccoud J."/>
            <person name="Gilbert C."/>
            <person name="Cordaux R."/>
        </authorList>
    </citation>
    <scope>NUCLEOTIDE SEQUENCE [LARGE SCALE GENOMIC DNA]</scope>
    <source>
        <strain evidence="4">ANa2</strain>
        <tissue evidence="4">Whole body excluding digestive tract and cuticle</tissue>
    </source>
</reference>
<name>A0A5N5SVI5_9CRUS</name>
<feature type="coiled-coil region" evidence="1">
    <location>
        <begin position="13"/>
        <end position="44"/>
    </location>
</feature>
<protein>
    <submittedName>
        <fullName evidence="4">Leukocyte receptor cluster member 1</fullName>
    </submittedName>
</protein>
<keyword evidence="1" id="KW-0175">Coiled coil</keyword>
<comment type="caution">
    <text evidence="4">The sequence shown here is derived from an EMBL/GenBank/DDBJ whole genome shotgun (WGS) entry which is preliminary data.</text>
</comment>
<dbReference type="InterPro" id="IPR039875">
    <property type="entry name" value="LENG1-like"/>
</dbReference>
<feature type="compositionally biased region" description="Polar residues" evidence="2">
    <location>
        <begin position="67"/>
        <end position="79"/>
    </location>
</feature>
<feature type="domain" description="CBF1-interacting co-repressor CIR N-terminal" evidence="3">
    <location>
        <begin position="8"/>
        <end position="44"/>
    </location>
</feature>
<dbReference type="AlphaFoldDB" id="A0A5N5SVI5"/>